<organism evidence="1 2">
    <name type="scientific">Araneus ventricosus</name>
    <name type="common">Orbweaver spider</name>
    <name type="synonym">Epeira ventricosa</name>
    <dbReference type="NCBI Taxonomy" id="182803"/>
    <lineage>
        <taxon>Eukaryota</taxon>
        <taxon>Metazoa</taxon>
        <taxon>Ecdysozoa</taxon>
        <taxon>Arthropoda</taxon>
        <taxon>Chelicerata</taxon>
        <taxon>Arachnida</taxon>
        <taxon>Araneae</taxon>
        <taxon>Araneomorphae</taxon>
        <taxon>Entelegynae</taxon>
        <taxon>Araneoidea</taxon>
        <taxon>Araneidae</taxon>
        <taxon>Araneus</taxon>
    </lineage>
</organism>
<dbReference type="Proteomes" id="UP000499080">
    <property type="component" value="Unassembled WGS sequence"/>
</dbReference>
<sequence length="134" mass="15213">MPYKFSPSLFLTNVESLKQEQWIDEHGAIMNNHVSDPDLKKEPQHQNMLCHGNSHQTFYSKCATIREGPRENVCFEGATRALLQPHLPNFDEMMKVPLPISPIHSPPAMDENKPAIEPCHKPHAINETKPAIEP</sequence>
<accession>A0A4Y2J299</accession>
<dbReference type="AlphaFoldDB" id="A0A4Y2J299"/>
<proteinExistence type="predicted"/>
<evidence type="ECO:0000313" key="1">
    <source>
        <dbReference type="EMBL" id="GBM83699.1"/>
    </source>
</evidence>
<name>A0A4Y2J299_ARAVE</name>
<evidence type="ECO:0000313" key="2">
    <source>
        <dbReference type="Proteomes" id="UP000499080"/>
    </source>
</evidence>
<reference evidence="1 2" key="1">
    <citation type="journal article" date="2019" name="Sci. Rep.">
        <title>Orb-weaving spider Araneus ventricosus genome elucidates the spidroin gene catalogue.</title>
        <authorList>
            <person name="Kono N."/>
            <person name="Nakamura H."/>
            <person name="Ohtoshi R."/>
            <person name="Moran D.A.P."/>
            <person name="Shinohara A."/>
            <person name="Yoshida Y."/>
            <person name="Fujiwara M."/>
            <person name="Mori M."/>
            <person name="Tomita M."/>
            <person name="Arakawa K."/>
        </authorList>
    </citation>
    <scope>NUCLEOTIDE SEQUENCE [LARGE SCALE GENOMIC DNA]</scope>
</reference>
<protein>
    <submittedName>
        <fullName evidence="1">Uncharacterized protein</fullName>
    </submittedName>
</protein>
<dbReference type="EMBL" id="BGPR01003101">
    <property type="protein sequence ID" value="GBM83699.1"/>
    <property type="molecule type" value="Genomic_DNA"/>
</dbReference>
<keyword evidence="2" id="KW-1185">Reference proteome</keyword>
<comment type="caution">
    <text evidence="1">The sequence shown here is derived from an EMBL/GenBank/DDBJ whole genome shotgun (WGS) entry which is preliminary data.</text>
</comment>
<gene>
    <name evidence="1" type="ORF">AVEN_84265_1</name>
</gene>